<dbReference type="AlphaFoldDB" id="A0A931CW46"/>
<keyword evidence="2" id="KW-0238">DNA-binding</keyword>
<evidence type="ECO:0000313" key="2">
    <source>
        <dbReference type="EMBL" id="MBG0780457.1"/>
    </source>
</evidence>
<dbReference type="Pfam" id="PF04014">
    <property type="entry name" value="MazE_antitoxin"/>
    <property type="match status" value="1"/>
</dbReference>
<organism evidence="2 3">
    <name type="scientific">Desulfotignum balticum</name>
    <dbReference type="NCBI Taxonomy" id="115781"/>
    <lineage>
        <taxon>Bacteria</taxon>
        <taxon>Pseudomonadati</taxon>
        <taxon>Thermodesulfobacteriota</taxon>
        <taxon>Desulfobacteria</taxon>
        <taxon>Desulfobacterales</taxon>
        <taxon>Desulfobacteraceae</taxon>
        <taxon>Desulfotignum</taxon>
    </lineage>
</organism>
<gene>
    <name evidence="2" type="ORF">H0S81_11090</name>
</gene>
<dbReference type="Gene3D" id="2.10.260.10">
    <property type="match status" value="1"/>
</dbReference>
<dbReference type="GO" id="GO:0003677">
    <property type="term" value="F:DNA binding"/>
    <property type="evidence" value="ECO:0007669"/>
    <property type="project" value="UniProtKB-KW"/>
</dbReference>
<dbReference type="SUPFAM" id="SSF89447">
    <property type="entry name" value="AbrB/MazE/MraZ-like"/>
    <property type="match status" value="1"/>
</dbReference>
<proteinExistence type="predicted"/>
<comment type="caution">
    <text evidence="2">The sequence shown here is derived from an EMBL/GenBank/DDBJ whole genome shotgun (WGS) entry which is preliminary data.</text>
</comment>
<evidence type="ECO:0000313" key="3">
    <source>
        <dbReference type="Proteomes" id="UP000706172"/>
    </source>
</evidence>
<dbReference type="InterPro" id="IPR007159">
    <property type="entry name" value="SpoVT-AbrB_dom"/>
</dbReference>
<dbReference type="EMBL" id="JACCQK010000738">
    <property type="protein sequence ID" value="MBG0780457.1"/>
    <property type="molecule type" value="Genomic_DNA"/>
</dbReference>
<dbReference type="InterPro" id="IPR037914">
    <property type="entry name" value="SpoVT-AbrB_sf"/>
</dbReference>
<dbReference type="Proteomes" id="UP000706172">
    <property type="component" value="Unassembled WGS sequence"/>
</dbReference>
<accession>A0A931CW46</accession>
<sequence>MPKPVRERLGLDAGDGIAFEIEDDMIKIRKARHGH</sequence>
<feature type="domain" description="SpoVT-AbrB" evidence="1">
    <location>
        <begin position="2"/>
        <end position="32"/>
    </location>
</feature>
<protein>
    <submittedName>
        <fullName evidence="2">AbrB/MazE/SpoVT family DNA-binding domain-containing protein</fullName>
    </submittedName>
</protein>
<evidence type="ECO:0000259" key="1">
    <source>
        <dbReference type="Pfam" id="PF04014"/>
    </source>
</evidence>
<dbReference type="NCBIfam" id="TIGR01439">
    <property type="entry name" value="lp_hng_hel_AbrB"/>
    <property type="match status" value="1"/>
</dbReference>
<name>A0A931CW46_9BACT</name>
<reference evidence="2" key="1">
    <citation type="submission" date="2020-07" db="EMBL/GenBank/DDBJ databases">
        <title>Severe corrosion of carbon steel in oil field produced water can be linked to methanogenic archaea containing a special type of NiFe hydrogenase.</title>
        <authorList>
            <person name="Lahme S."/>
            <person name="Mand J."/>
            <person name="Longwell J."/>
            <person name="Smith R."/>
            <person name="Enning D."/>
        </authorList>
    </citation>
    <scope>NUCLEOTIDE SEQUENCE</scope>
    <source>
        <strain evidence="2">MIC098Bin6</strain>
    </source>
</reference>